<feature type="region of interest" description="Disordered" evidence="1">
    <location>
        <begin position="1"/>
        <end position="34"/>
    </location>
</feature>
<organism evidence="2">
    <name type="scientific">Echinococcus granulosus</name>
    <name type="common">Hydatid tapeworm</name>
    <dbReference type="NCBI Taxonomy" id="6210"/>
    <lineage>
        <taxon>Eukaryota</taxon>
        <taxon>Metazoa</taxon>
        <taxon>Spiralia</taxon>
        <taxon>Lophotrochozoa</taxon>
        <taxon>Platyhelminthes</taxon>
        <taxon>Cestoda</taxon>
        <taxon>Eucestoda</taxon>
        <taxon>Cyclophyllidea</taxon>
        <taxon>Taeniidae</taxon>
        <taxon>Echinococcus</taxon>
        <taxon>Echinococcus granulosus group</taxon>
    </lineage>
</organism>
<dbReference type="AlphaFoldDB" id="A0A068W8M2"/>
<sequence>MEQGPISGGEGTLAYKLPRPQRRTAYPAGNRSSR</sequence>
<proteinExistence type="predicted"/>
<evidence type="ECO:0000313" key="3">
    <source>
        <dbReference type="Proteomes" id="UP000492820"/>
    </source>
</evidence>
<dbReference type="WBParaSite" id="EgrG_000835700">
    <property type="protein sequence ID" value="EgrG_000835700"/>
    <property type="gene ID" value="EgrG_000835700"/>
</dbReference>
<reference evidence="2 3" key="1">
    <citation type="journal article" date="2013" name="Nature">
        <title>The genomes of four tapeworm species reveal adaptations to parasitism.</title>
        <authorList>
            <person name="Tsai I.J."/>
            <person name="Zarowiecki M."/>
            <person name="Holroyd N."/>
            <person name="Garciarrubio A."/>
            <person name="Sanchez-Flores A."/>
            <person name="Brooks K.L."/>
            <person name="Tracey A."/>
            <person name="Bobes R.J."/>
            <person name="Fragoso G."/>
            <person name="Sciutto E."/>
            <person name="Aslett M."/>
            <person name="Beasley H."/>
            <person name="Bennett H.M."/>
            <person name="Cai J."/>
            <person name="Camicia F."/>
            <person name="Clark R."/>
            <person name="Cucher M."/>
            <person name="De Silva N."/>
            <person name="Day T.A."/>
            <person name="Deplazes P."/>
            <person name="Estrada K."/>
            <person name="Fernandez C."/>
            <person name="Holland P.W."/>
            <person name="Hou J."/>
            <person name="Hu S."/>
            <person name="Huckvale T."/>
            <person name="Hung S.S."/>
            <person name="Kamenetzky L."/>
            <person name="Keane J.A."/>
            <person name="Kiss F."/>
            <person name="Koziol U."/>
            <person name="Lambert O."/>
            <person name="Liu K."/>
            <person name="Luo X."/>
            <person name="Luo Y."/>
            <person name="Macchiaroli N."/>
            <person name="Nichol S."/>
            <person name="Paps J."/>
            <person name="Parkinson J."/>
            <person name="Pouchkina-Stantcheva N."/>
            <person name="Riddiford N."/>
            <person name="Rosenzvit M."/>
            <person name="Salinas G."/>
            <person name="Wasmuth J.D."/>
            <person name="Zamanian M."/>
            <person name="Zheng Y."/>
            <person name="Cai X."/>
            <person name="Soberon X."/>
            <person name="Olson P.D."/>
            <person name="Laclette J.P."/>
            <person name="Brehm K."/>
            <person name="Berriman M."/>
            <person name="Garciarrubio A."/>
            <person name="Bobes R.J."/>
            <person name="Fragoso G."/>
            <person name="Sanchez-Flores A."/>
            <person name="Estrada K."/>
            <person name="Cevallos M.A."/>
            <person name="Morett E."/>
            <person name="Gonzalez V."/>
            <person name="Portillo T."/>
            <person name="Ochoa-Leyva A."/>
            <person name="Jose M.V."/>
            <person name="Sciutto E."/>
            <person name="Landa A."/>
            <person name="Jimenez L."/>
            <person name="Valdes V."/>
            <person name="Carrero J.C."/>
            <person name="Larralde C."/>
            <person name="Morales-Montor J."/>
            <person name="Limon-Lason J."/>
            <person name="Soberon X."/>
            <person name="Laclette J.P."/>
        </authorList>
    </citation>
    <scope>NUCLEOTIDE SEQUENCE [LARGE SCALE GENOMIC DNA]</scope>
</reference>
<name>A0A068W8M2_ECHGR</name>
<protein>
    <submittedName>
        <fullName evidence="2 4">Uncharacterized protein</fullName>
    </submittedName>
</protein>
<accession>A0A068W8M2</accession>
<dbReference type="Proteomes" id="UP000492820">
    <property type="component" value="Unassembled WGS sequence"/>
</dbReference>
<gene>
    <name evidence="2" type="ORF">EgrG_000835700</name>
</gene>
<feature type="compositionally biased region" description="Gly residues" evidence="1">
    <location>
        <begin position="1"/>
        <end position="11"/>
    </location>
</feature>
<reference evidence="2" key="2">
    <citation type="submission" date="2014-06" db="EMBL/GenBank/DDBJ databases">
        <authorList>
            <person name="Aslett M."/>
        </authorList>
    </citation>
    <scope>NUCLEOTIDE SEQUENCE</scope>
</reference>
<dbReference type="EMBL" id="LK028576">
    <property type="protein sequence ID" value="CDS15948.1"/>
    <property type="molecule type" value="Genomic_DNA"/>
</dbReference>
<evidence type="ECO:0000256" key="1">
    <source>
        <dbReference type="SAM" id="MobiDB-lite"/>
    </source>
</evidence>
<reference evidence="4" key="3">
    <citation type="submission" date="2020-10" db="UniProtKB">
        <authorList>
            <consortium name="WormBaseParasite"/>
        </authorList>
    </citation>
    <scope>IDENTIFICATION</scope>
</reference>
<evidence type="ECO:0000313" key="4">
    <source>
        <dbReference type="WBParaSite" id="EgrG_000835700"/>
    </source>
</evidence>
<evidence type="ECO:0000313" key="2">
    <source>
        <dbReference type="EMBL" id="CDS15948.1"/>
    </source>
</evidence>